<dbReference type="AlphaFoldDB" id="A0A290MQU9"/>
<evidence type="ECO:0000256" key="1">
    <source>
        <dbReference type="SAM" id="MobiDB-lite"/>
    </source>
</evidence>
<dbReference type="EMBL" id="CP023315">
    <property type="protein sequence ID" value="ATC34372.1"/>
    <property type="molecule type" value="Genomic_DNA"/>
</dbReference>
<evidence type="ECO:0000313" key="2">
    <source>
        <dbReference type="EMBL" id="ATC34372.1"/>
    </source>
</evidence>
<sequence>MRRSVTGFLILRCEPKASLEGRRDAPSVSLRIRSDPPPPQAGQEGTRFLLTRIAGEVARRR</sequence>
<reference evidence="3" key="1">
    <citation type="submission" date="2017-09" db="EMBL/GenBank/DDBJ databases">
        <title>Genome evolution observed in wild isolates of Caulobacter crescentus.</title>
        <authorList>
            <person name="Ely B."/>
            <person name="Wilson K."/>
            <person name="Scott D."/>
        </authorList>
    </citation>
    <scope>NUCLEOTIDE SEQUENCE [LARGE SCALE GENOMIC DNA]</scope>
    <source>
        <strain evidence="3">CB13b1a</strain>
    </source>
</reference>
<gene>
    <name evidence="2" type="ORF">CA606_19680</name>
</gene>
<feature type="region of interest" description="Disordered" evidence="1">
    <location>
        <begin position="22"/>
        <end position="45"/>
    </location>
</feature>
<dbReference type="Proteomes" id="UP000217311">
    <property type="component" value="Chromosome"/>
</dbReference>
<proteinExistence type="predicted"/>
<accession>A0A290MQU9</accession>
<protein>
    <submittedName>
        <fullName evidence="2">Uncharacterized protein</fullName>
    </submittedName>
</protein>
<evidence type="ECO:0000313" key="3">
    <source>
        <dbReference type="Proteomes" id="UP000217311"/>
    </source>
</evidence>
<name>A0A290MQU9_CAUVI</name>
<organism evidence="2 3">
    <name type="scientific">Caulobacter vibrioides</name>
    <name type="common">Caulobacter crescentus</name>
    <dbReference type="NCBI Taxonomy" id="155892"/>
    <lineage>
        <taxon>Bacteria</taxon>
        <taxon>Pseudomonadati</taxon>
        <taxon>Pseudomonadota</taxon>
        <taxon>Alphaproteobacteria</taxon>
        <taxon>Caulobacterales</taxon>
        <taxon>Caulobacteraceae</taxon>
        <taxon>Caulobacter</taxon>
    </lineage>
</organism>